<comment type="caution">
    <text evidence="2">The sequence shown here is derived from an EMBL/GenBank/DDBJ whole genome shotgun (WGS) entry which is preliminary data.</text>
</comment>
<dbReference type="EMBL" id="CAHP01000012">
    <property type="protein sequence ID" value="CCG40353.1"/>
    <property type="molecule type" value="Genomic_DNA"/>
</dbReference>
<dbReference type="eggNOG" id="ENOG5033B4G">
    <property type="taxonomic scope" value="Bacteria"/>
</dbReference>
<feature type="compositionally biased region" description="Polar residues" evidence="1">
    <location>
        <begin position="136"/>
        <end position="146"/>
    </location>
</feature>
<dbReference type="AlphaFoldDB" id="H8FPR5"/>
<dbReference type="RefSeq" id="WP_002726569.1">
    <property type="nucleotide sequence ID" value="NZ_CAHP01000012.1"/>
</dbReference>
<name>H8FPR5_MAGML</name>
<dbReference type="Proteomes" id="UP000004169">
    <property type="component" value="Unassembled WGS sequence"/>
</dbReference>
<keyword evidence="3" id="KW-1185">Reference proteome</keyword>
<gene>
    <name evidence="2" type="ORF">PHAMO_20039</name>
</gene>
<sequence length="173" mass="18535">MPSLTVSDGKFSAAVEAAKRAAAREQAADDEMAQIRAKGFTAWVRDTQMEKLKEELRKKIMSEMGLTEEDLGKMTATIQQILEARIKEEVEKRLASALAANDSGSSSKQAASNDKNSATQDTKVAKAASTVLAAQEQATATSSPTQTEEEKRNRQGNFGMVIPALAMPGSSLL</sequence>
<evidence type="ECO:0000313" key="2">
    <source>
        <dbReference type="EMBL" id="CCG40353.1"/>
    </source>
</evidence>
<dbReference type="OrthoDB" id="7366970at2"/>
<reference evidence="2 3" key="1">
    <citation type="journal article" date="2012" name="J. Bacteriol.">
        <title>Draft Genome Sequence of the Purple Photosynthetic Bacterium Phaeospirillum molischianum DSM120, a Particularly Versatile Bacterium.</title>
        <authorList>
            <person name="Duquesne K."/>
            <person name="Prima V."/>
            <person name="Ji B."/>
            <person name="Rouy Z."/>
            <person name="Medigue C."/>
            <person name="Talla E."/>
            <person name="Sturgis J.N."/>
        </authorList>
    </citation>
    <scope>NUCLEOTIDE SEQUENCE [LARGE SCALE GENOMIC DNA]</scope>
    <source>
        <strain evidence="3">DSM120</strain>
    </source>
</reference>
<organism evidence="2 3">
    <name type="scientific">Magnetospirillum molischianum DSM 120</name>
    <dbReference type="NCBI Taxonomy" id="1150626"/>
    <lineage>
        <taxon>Bacteria</taxon>
        <taxon>Pseudomonadati</taxon>
        <taxon>Pseudomonadota</taxon>
        <taxon>Alphaproteobacteria</taxon>
        <taxon>Rhodospirillales</taxon>
        <taxon>Rhodospirillaceae</taxon>
        <taxon>Magnetospirillum</taxon>
    </lineage>
</organism>
<accession>H8FPR5</accession>
<proteinExistence type="predicted"/>
<evidence type="ECO:0000256" key="1">
    <source>
        <dbReference type="SAM" id="MobiDB-lite"/>
    </source>
</evidence>
<feature type="region of interest" description="Disordered" evidence="1">
    <location>
        <begin position="98"/>
        <end position="173"/>
    </location>
</feature>
<dbReference type="STRING" id="1150626.PHAMO_20039"/>
<evidence type="ECO:0000313" key="3">
    <source>
        <dbReference type="Proteomes" id="UP000004169"/>
    </source>
</evidence>
<feature type="compositionally biased region" description="Polar residues" evidence="1">
    <location>
        <begin position="102"/>
        <end position="122"/>
    </location>
</feature>
<protein>
    <submittedName>
        <fullName evidence="2">Uncharacterized protein</fullName>
    </submittedName>
</protein>